<evidence type="ECO:0000259" key="2">
    <source>
        <dbReference type="Pfam" id="PF01408"/>
    </source>
</evidence>
<dbReference type="PANTHER" id="PTHR43377">
    <property type="entry name" value="BILIVERDIN REDUCTASE A"/>
    <property type="match status" value="1"/>
</dbReference>
<dbReference type="PANTHER" id="PTHR43377:SF2">
    <property type="entry name" value="BINDING ROSSMANN FOLD OXIDOREDUCTASE, PUTATIVE (AFU_ORTHOLOGUE AFUA_4G00560)-RELATED"/>
    <property type="match status" value="1"/>
</dbReference>
<dbReference type="Gene3D" id="3.30.360.10">
    <property type="entry name" value="Dihydrodipicolinate Reductase, domain 2"/>
    <property type="match status" value="1"/>
</dbReference>
<evidence type="ECO:0000259" key="3">
    <source>
        <dbReference type="Pfam" id="PF02894"/>
    </source>
</evidence>
<feature type="domain" description="Gfo/Idh/MocA-like oxidoreductase N-terminal" evidence="2">
    <location>
        <begin position="6"/>
        <end position="128"/>
    </location>
</feature>
<name>A0ABU6Q1N4_9BACL</name>
<keyword evidence="5" id="KW-1185">Reference proteome</keyword>
<dbReference type="InterPro" id="IPR051450">
    <property type="entry name" value="Gfo/Idh/MocA_Oxidoreductases"/>
</dbReference>
<dbReference type="Proteomes" id="UP001343257">
    <property type="component" value="Unassembled WGS sequence"/>
</dbReference>
<feature type="domain" description="Gfo/Idh/MocA-like oxidoreductase C-terminal" evidence="3">
    <location>
        <begin position="140"/>
        <end position="331"/>
    </location>
</feature>
<dbReference type="InterPro" id="IPR036291">
    <property type="entry name" value="NAD(P)-bd_dom_sf"/>
</dbReference>
<evidence type="ECO:0000256" key="1">
    <source>
        <dbReference type="ARBA" id="ARBA00010928"/>
    </source>
</evidence>
<protein>
    <submittedName>
        <fullName evidence="4">Gfo/Idh/MocA family oxidoreductase</fullName>
    </submittedName>
</protein>
<comment type="similarity">
    <text evidence="1">Belongs to the Gfo/Idh/MocA family.</text>
</comment>
<dbReference type="RefSeq" id="WP_328282396.1">
    <property type="nucleotide sequence ID" value="NZ_JARTLD010000090.1"/>
</dbReference>
<dbReference type="InterPro" id="IPR000683">
    <property type="entry name" value="Gfo/Idh/MocA-like_OxRdtase_N"/>
</dbReference>
<proteinExistence type="inferred from homology"/>
<reference evidence="4 5" key="1">
    <citation type="submission" date="2023-03" db="EMBL/GenBank/DDBJ databases">
        <title>Bacillus Genome Sequencing.</title>
        <authorList>
            <person name="Dunlap C."/>
        </authorList>
    </citation>
    <scope>NUCLEOTIDE SEQUENCE [LARGE SCALE GENOMIC DNA]</scope>
    <source>
        <strain evidence="4 5">NRS-52</strain>
    </source>
</reference>
<sequence length="429" mass="47669">MKIVTAVLLGAGSRGRYIYAPYAEKHPEDLKIVAVAEPNAERRERIAEIHGIAPDRVYASWEQAFEHGRIADAMIISTLDRLHYMPAMKALELGYHVLLEKPMSPVAEECIRIEQAALAQQRVLTVSHVLRYSPFWSGIKSCIEAGEVGTIATIQHSEYVGYRHMTHSYVRGNWRNSTESSPMILAKCCHDLDIISWLMDQPCTRVSSFGSLLHFREEQAPEGSTERCTDGCRVERSCPFSALKLYNQPPEHPWARYITPDLSAEGIMQALKEGPFGRCVYRCDNDVVDHQIVNMEFAGGANATFTLSAFAEKEFRRVRIMGTKGEIYGDMEAGSFTLNRYATGETIQFHCGVKGDGHGGGDERMVADFVRQVREYDRVSGAGLTSATASLQSHLIAFAAEASRLQGGMIVELDEMVKRAADQPSGTPN</sequence>
<dbReference type="Pfam" id="PF02894">
    <property type="entry name" value="GFO_IDH_MocA_C"/>
    <property type="match status" value="1"/>
</dbReference>
<comment type="caution">
    <text evidence="4">The sequence shown here is derived from an EMBL/GenBank/DDBJ whole genome shotgun (WGS) entry which is preliminary data.</text>
</comment>
<dbReference type="EMBL" id="JARTLD010000090">
    <property type="protein sequence ID" value="MED5020992.1"/>
    <property type="molecule type" value="Genomic_DNA"/>
</dbReference>
<gene>
    <name evidence="4" type="ORF">P9847_27395</name>
</gene>
<dbReference type="Pfam" id="PF01408">
    <property type="entry name" value="GFO_IDH_MocA"/>
    <property type="match status" value="1"/>
</dbReference>
<accession>A0ABU6Q1N4</accession>
<dbReference type="SUPFAM" id="SSF55347">
    <property type="entry name" value="Glyceraldehyde-3-phosphate dehydrogenase-like, C-terminal domain"/>
    <property type="match status" value="1"/>
</dbReference>
<dbReference type="InterPro" id="IPR004104">
    <property type="entry name" value="Gfo/Idh/MocA-like_OxRdtase_C"/>
</dbReference>
<dbReference type="SUPFAM" id="SSF51735">
    <property type="entry name" value="NAD(P)-binding Rossmann-fold domains"/>
    <property type="match status" value="1"/>
</dbReference>
<dbReference type="Gene3D" id="3.40.50.720">
    <property type="entry name" value="NAD(P)-binding Rossmann-like Domain"/>
    <property type="match status" value="1"/>
</dbReference>
<organism evidence="4 5">
    <name type="scientific">Paenibacillus chibensis</name>
    <dbReference type="NCBI Taxonomy" id="59846"/>
    <lineage>
        <taxon>Bacteria</taxon>
        <taxon>Bacillati</taxon>
        <taxon>Bacillota</taxon>
        <taxon>Bacilli</taxon>
        <taxon>Bacillales</taxon>
        <taxon>Paenibacillaceae</taxon>
        <taxon>Paenibacillus</taxon>
    </lineage>
</organism>
<evidence type="ECO:0000313" key="4">
    <source>
        <dbReference type="EMBL" id="MED5020992.1"/>
    </source>
</evidence>
<evidence type="ECO:0000313" key="5">
    <source>
        <dbReference type="Proteomes" id="UP001343257"/>
    </source>
</evidence>